<dbReference type="Proteomes" id="UP000799640">
    <property type="component" value="Unassembled WGS sequence"/>
</dbReference>
<feature type="domain" description="ER membrane protein complex subunit 1 C-terminal" evidence="13">
    <location>
        <begin position="696"/>
        <end position="920"/>
    </location>
</feature>
<evidence type="ECO:0000259" key="14">
    <source>
        <dbReference type="Pfam" id="PF25293"/>
    </source>
</evidence>
<evidence type="ECO:0000313" key="15">
    <source>
        <dbReference type="EMBL" id="KAF2398130.1"/>
    </source>
</evidence>
<dbReference type="InterPro" id="IPR011047">
    <property type="entry name" value="Quinoprotein_ADH-like_sf"/>
</dbReference>
<keyword evidence="8 11" id="KW-1133">Transmembrane helix</keyword>
<feature type="transmembrane region" description="Helical" evidence="11">
    <location>
        <begin position="893"/>
        <end position="911"/>
    </location>
</feature>
<evidence type="ECO:0000256" key="2">
    <source>
        <dbReference type="ARBA" id="ARBA00007904"/>
    </source>
</evidence>
<keyword evidence="5 11" id="KW-0812">Transmembrane</keyword>
<evidence type="ECO:0000256" key="6">
    <source>
        <dbReference type="ARBA" id="ARBA00022729"/>
    </source>
</evidence>
<keyword evidence="6 12" id="KW-0732">Signal</keyword>
<dbReference type="InterPro" id="IPR058545">
    <property type="entry name" value="Beta-prop_EMC1_1st"/>
</dbReference>
<proteinExistence type="inferred from homology"/>
<comment type="subcellular location">
    <subcellularLocation>
        <location evidence="1">Endoplasmic reticulum membrane</location>
        <topology evidence="1">Single-pass type I membrane protein</topology>
    </subcellularLocation>
</comment>
<dbReference type="InterPro" id="IPR011678">
    <property type="entry name" value="EMC1_C"/>
</dbReference>
<dbReference type="PANTHER" id="PTHR21573:SF0">
    <property type="entry name" value="ER MEMBRANE PROTEIN COMPLEX SUBUNIT 1"/>
    <property type="match status" value="1"/>
</dbReference>
<protein>
    <recommendedName>
        <fullName evidence="4">ER membrane protein complex subunit 1</fullName>
    </recommendedName>
</protein>
<evidence type="ECO:0000256" key="10">
    <source>
        <dbReference type="ARBA" id="ARBA00023180"/>
    </source>
</evidence>
<evidence type="ECO:0000256" key="8">
    <source>
        <dbReference type="ARBA" id="ARBA00022989"/>
    </source>
</evidence>
<accession>A0A6G1HQ40</accession>
<dbReference type="EMBL" id="ML996701">
    <property type="protein sequence ID" value="KAF2398130.1"/>
    <property type="molecule type" value="Genomic_DNA"/>
</dbReference>
<feature type="domain" description="EMC1 first beta-propeller" evidence="14">
    <location>
        <begin position="18"/>
        <end position="420"/>
    </location>
</feature>
<organism evidence="15 16">
    <name type="scientific">Trichodelitschia bisporula</name>
    <dbReference type="NCBI Taxonomy" id="703511"/>
    <lineage>
        <taxon>Eukaryota</taxon>
        <taxon>Fungi</taxon>
        <taxon>Dikarya</taxon>
        <taxon>Ascomycota</taxon>
        <taxon>Pezizomycotina</taxon>
        <taxon>Dothideomycetes</taxon>
        <taxon>Dothideomycetes incertae sedis</taxon>
        <taxon>Phaeotrichales</taxon>
        <taxon>Phaeotrichaceae</taxon>
        <taxon>Trichodelitschia</taxon>
    </lineage>
</organism>
<comment type="similarity">
    <text evidence="2">Belongs to the EMC1 family.</text>
</comment>
<dbReference type="GO" id="GO:0034975">
    <property type="term" value="P:protein folding in endoplasmic reticulum"/>
    <property type="evidence" value="ECO:0007669"/>
    <property type="project" value="TreeGrafter"/>
</dbReference>
<dbReference type="InterPro" id="IPR015943">
    <property type="entry name" value="WD40/YVTN_repeat-like_dom_sf"/>
</dbReference>
<dbReference type="InterPro" id="IPR018391">
    <property type="entry name" value="PQQ_b-propeller_rpt"/>
</dbReference>
<dbReference type="PANTHER" id="PTHR21573">
    <property type="entry name" value="ER MEMBRANE PROTEIN COMPLEX SUBUNIT 1"/>
    <property type="match status" value="1"/>
</dbReference>
<dbReference type="InterPro" id="IPR026895">
    <property type="entry name" value="EMC1"/>
</dbReference>
<dbReference type="OrthoDB" id="28092at2759"/>
<dbReference type="GO" id="GO:0072546">
    <property type="term" value="C:EMC complex"/>
    <property type="evidence" value="ECO:0007669"/>
    <property type="project" value="InterPro"/>
</dbReference>
<feature type="chain" id="PRO_5026340752" description="ER membrane protein complex subunit 1" evidence="12">
    <location>
        <begin position="19"/>
        <end position="924"/>
    </location>
</feature>
<evidence type="ECO:0000259" key="13">
    <source>
        <dbReference type="Pfam" id="PF07774"/>
    </source>
</evidence>
<evidence type="ECO:0000313" key="16">
    <source>
        <dbReference type="Proteomes" id="UP000799640"/>
    </source>
</evidence>
<evidence type="ECO:0000256" key="7">
    <source>
        <dbReference type="ARBA" id="ARBA00022824"/>
    </source>
</evidence>
<comment type="subunit">
    <text evidence="3">Component of the ER membrane protein complex (EMC).</text>
</comment>
<gene>
    <name evidence="15" type="ORF">EJ06DRAFT_497641</name>
</gene>
<dbReference type="Pfam" id="PF07774">
    <property type="entry name" value="EMC1_C"/>
    <property type="match status" value="1"/>
</dbReference>
<evidence type="ECO:0000256" key="12">
    <source>
        <dbReference type="SAM" id="SignalP"/>
    </source>
</evidence>
<reference evidence="15" key="1">
    <citation type="journal article" date="2020" name="Stud. Mycol.">
        <title>101 Dothideomycetes genomes: a test case for predicting lifestyles and emergence of pathogens.</title>
        <authorList>
            <person name="Haridas S."/>
            <person name="Albert R."/>
            <person name="Binder M."/>
            <person name="Bloem J."/>
            <person name="Labutti K."/>
            <person name="Salamov A."/>
            <person name="Andreopoulos B."/>
            <person name="Baker S."/>
            <person name="Barry K."/>
            <person name="Bills G."/>
            <person name="Bluhm B."/>
            <person name="Cannon C."/>
            <person name="Castanera R."/>
            <person name="Culley D."/>
            <person name="Daum C."/>
            <person name="Ezra D."/>
            <person name="Gonzalez J."/>
            <person name="Henrissat B."/>
            <person name="Kuo A."/>
            <person name="Liang C."/>
            <person name="Lipzen A."/>
            <person name="Lutzoni F."/>
            <person name="Magnuson J."/>
            <person name="Mondo S."/>
            <person name="Nolan M."/>
            <person name="Ohm R."/>
            <person name="Pangilinan J."/>
            <person name="Park H.-J."/>
            <person name="Ramirez L."/>
            <person name="Alfaro M."/>
            <person name="Sun H."/>
            <person name="Tritt A."/>
            <person name="Yoshinaga Y."/>
            <person name="Zwiers L.-H."/>
            <person name="Turgeon B."/>
            <person name="Goodwin S."/>
            <person name="Spatafora J."/>
            <person name="Crous P."/>
            <person name="Grigoriev I."/>
        </authorList>
    </citation>
    <scope>NUCLEOTIDE SEQUENCE</scope>
    <source>
        <strain evidence="15">CBS 262.69</strain>
    </source>
</reference>
<keyword evidence="7" id="KW-0256">Endoplasmic reticulum</keyword>
<evidence type="ECO:0000256" key="9">
    <source>
        <dbReference type="ARBA" id="ARBA00023136"/>
    </source>
</evidence>
<sequence length="924" mass="98272">MRLIAAFAALAALPSALAVFADEAYQIDYHHALLGLPQEQTTLFHQPRPETKASLIYTLSEQAVLGAINPKNGELVWRQDLRRIHPDGRGALLRAADKSDVVFSALANEIAAWSASDGRLVWSRTFDTGVSVKDLELVETEGAPDLLVLVDGARPTMLRLQGETGEPKWQWEDVSGDAPFQVSISASNAYYLSLHSTVVGNLNLKVATIDTVTGQKTDHQSIADSEVASADDVIFTGSAATPIVAWTNKGNTALKVNVLGTKSVSTFALDKAVKHVAIRAPQRVNSLPHFLVQYHSDDSHWAEVYHIDLKKTSISKAYDLPKLAGGGAFAVSTSDANVFFTRVAKGALMVVSSASHGIIERYMLNDFGVPALVDHPSPVQAISEVLPRAGTRHAVRAAVLLASGDWVLILNGEPSWSRPEALALTAAATFAELPQKEGLARELEIEEHATVVAAYVHRLKRHVRDLQKLPAFLSSLPASMLASLSGRAAATGAKTDSFGFHKFLVAATKNGRLIGLDAANGGAIVWNAPLVNYRADETPSLALRASPAGVVRVKGRGFHAVFDTSTGKFLRSGTDAASSTSGNATVVKFALQDGAVVGRLNGQSDALWTFAPADGERVVGISPRPAVDPVASIGKVLGDRRVLYKYLNPNAVLVTAVSDAARTATLYLLDGVSGSVLYAAAHAGVDTTQTIASTISENWFAYSFTTLAGPTSPSQGYQLAFAELYESDMPNDRGPLGASANYSSLQAAPGATVPRKPHVETRAYVVPEAISRLAVTHTRQGITSRLLLAVLPDSQAVAGIPLGAIDARRPIGREASAQEAAEGLVKYAPLVDIDGRWYLNHAREVLVDDIVTAPAVIESTSLVAAYGIDVFGTRVTPSGSFDVLGQEFNKGQMIMTVAALAVGVLVVGPLVRRKQIDMRWQLVT</sequence>
<dbReference type="Gene3D" id="2.130.10.10">
    <property type="entry name" value="YVTN repeat-like/Quinoprotein amine dehydrogenase"/>
    <property type="match status" value="1"/>
</dbReference>
<dbReference type="AlphaFoldDB" id="A0A6G1HQ40"/>
<dbReference type="SMART" id="SM00564">
    <property type="entry name" value="PQQ"/>
    <property type="match status" value="3"/>
</dbReference>
<keyword evidence="10" id="KW-0325">Glycoprotein</keyword>
<keyword evidence="16" id="KW-1185">Reference proteome</keyword>
<name>A0A6G1HQ40_9PEZI</name>
<dbReference type="Pfam" id="PF25293">
    <property type="entry name" value="Beta-prop_EMC1_N"/>
    <property type="match status" value="1"/>
</dbReference>
<evidence type="ECO:0000256" key="1">
    <source>
        <dbReference type="ARBA" id="ARBA00004115"/>
    </source>
</evidence>
<evidence type="ECO:0000256" key="4">
    <source>
        <dbReference type="ARBA" id="ARBA00020824"/>
    </source>
</evidence>
<evidence type="ECO:0000256" key="11">
    <source>
        <dbReference type="SAM" id="Phobius"/>
    </source>
</evidence>
<dbReference type="SUPFAM" id="SSF50998">
    <property type="entry name" value="Quinoprotein alcohol dehydrogenase-like"/>
    <property type="match status" value="2"/>
</dbReference>
<feature type="signal peptide" evidence="12">
    <location>
        <begin position="1"/>
        <end position="18"/>
    </location>
</feature>
<keyword evidence="9 11" id="KW-0472">Membrane</keyword>
<evidence type="ECO:0000256" key="5">
    <source>
        <dbReference type="ARBA" id="ARBA00022692"/>
    </source>
</evidence>
<evidence type="ECO:0000256" key="3">
    <source>
        <dbReference type="ARBA" id="ARBA00011276"/>
    </source>
</evidence>